<keyword evidence="6 9" id="KW-0238">DNA-binding</keyword>
<dbReference type="PATRIC" id="fig|746697.3.peg.2037"/>
<evidence type="ECO:0000256" key="4">
    <source>
        <dbReference type="ARBA" id="ARBA00022829"/>
    </source>
</evidence>
<dbReference type="Pfam" id="PF02899">
    <property type="entry name" value="Phage_int_SAM_1"/>
    <property type="match status" value="1"/>
</dbReference>
<feature type="active site" evidence="9">
    <location>
        <position position="205"/>
    </location>
</feature>
<dbReference type="STRING" id="746697.Aeqsu_1998"/>
<dbReference type="AlphaFoldDB" id="I3YWV1"/>
<dbReference type="InterPro" id="IPR011010">
    <property type="entry name" value="DNA_brk_join_enz"/>
</dbReference>
<feature type="domain" description="Core-binding (CB)" evidence="12">
    <location>
        <begin position="56"/>
        <end position="143"/>
    </location>
</feature>
<dbReference type="InterPro" id="IPR010998">
    <property type="entry name" value="Integrase_recombinase_N"/>
</dbReference>
<dbReference type="GO" id="GO:0051301">
    <property type="term" value="P:cell division"/>
    <property type="evidence" value="ECO:0007669"/>
    <property type="project" value="UniProtKB-KW"/>
</dbReference>
<evidence type="ECO:0000259" key="11">
    <source>
        <dbReference type="PROSITE" id="PS51898"/>
    </source>
</evidence>
<evidence type="ECO:0000256" key="1">
    <source>
        <dbReference type="ARBA" id="ARBA00004496"/>
    </source>
</evidence>
<dbReference type="GO" id="GO:0005737">
    <property type="term" value="C:cytoplasm"/>
    <property type="evidence" value="ECO:0007669"/>
    <property type="project" value="UniProtKB-SubCell"/>
</dbReference>
<dbReference type="GO" id="GO:0009037">
    <property type="term" value="F:tyrosine-based site-specific recombinase activity"/>
    <property type="evidence" value="ECO:0007669"/>
    <property type="project" value="UniProtKB-UniRule"/>
</dbReference>
<dbReference type="KEGG" id="asl:Aeqsu_1998"/>
<dbReference type="Gene3D" id="1.10.150.130">
    <property type="match status" value="1"/>
</dbReference>
<evidence type="ECO:0000313" key="13">
    <source>
        <dbReference type="EMBL" id="AFL81469.1"/>
    </source>
</evidence>
<evidence type="ECO:0000256" key="2">
    <source>
        <dbReference type="ARBA" id="ARBA00022490"/>
    </source>
</evidence>
<dbReference type="InterPro" id="IPR004107">
    <property type="entry name" value="Integrase_SAM-like_N"/>
</dbReference>
<keyword evidence="5 9" id="KW-0229">DNA integration</keyword>
<feature type="domain" description="Tyr recombinase" evidence="11">
    <location>
        <begin position="164"/>
        <end position="347"/>
    </location>
</feature>
<evidence type="ECO:0000256" key="8">
    <source>
        <dbReference type="ARBA" id="ARBA00023306"/>
    </source>
</evidence>
<protein>
    <recommendedName>
        <fullName evidence="9">Tyrosine recombinase XerC</fullName>
    </recommendedName>
</protein>
<keyword evidence="4 9" id="KW-0159">Chromosome partition</keyword>
<dbReference type="eggNOG" id="COG4974">
    <property type="taxonomic scope" value="Bacteria"/>
</dbReference>
<feature type="active site" evidence="9">
    <location>
        <position position="299"/>
    </location>
</feature>
<evidence type="ECO:0000256" key="10">
    <source>
        <dbReference type="SAM" id="MobiDB-lite"/>
    </source>
</evidence>
<dbReference type="EMBL" id="CP003280">
    <property type="protein sequence ID" value="AFL81469.1"/>
    <property type="molecule type" value="Genomic_DNA"/>
</dbReference>
<dbReference type="GO" id="GO:0006313">
    <property type="term" value="P:DNA transposition"/>
    <property type="evidence" value="ECO:0007669"/>
    <property type="project" value="UniProtKB-UniRule"/>
</dbReference>
<keyword evidence="2 9" id="KW-0963">Cytoplasm</keyword>
<gene>
    <name evidence="9" type="primary">xerC</name>
    <name evidence="13" type="ordered locus">Aeqsu_1998</name>
</gene>
<keyword evidence="8 9" id="KW-0131">Cell cycle</keyword>
<dbReference type="Proteomes" id="UP000006049">
    <property type="component" value="Chromosome"/>
</dbReference>
<dbReference type="PROSITE" id="PS51898">
    <property type="entry name" value="TYR_RECOMBINASE"/>
    <property type="match status" value="1"/>
</dbReference>
<dbReference type="GO" id="GO:0007059">
    <property type="term" value="P:chromosome segregation"/>
    <property type="evidence" value="ECO:0007669"/>
    <property type="project" value="UniProtKB-UniRule"/>
</dbReference>
<dbReference type="Gene3D" id="1.10.443.10">
    <property type="entry name" value="Intergrase catalytic core"/>
    <property type="match status" value="1"/>
</dbReference>
<dbReference type="PANTHER" id="PTHR30349">
    <property type="entry name" value="PHAGE INTEGRASE-RELATED"/>
    <property type="match status" value="1"/>
</dbReference>
<evidence type="ECO:0000256" key="7">
    <source>
        <dbReference type="ARBA" id="ARBA00023172"/>
    </source>
</evidence>
<dbReference type="InterPro" id="IPR050090">
    <property type="entry name" value="Tyrosine_recombinase_XerCD"/>
</dbReference>
<name>I3YWV1_AEQSU</name>
<dbReference type="InterPro" id="IPR044068">
    <property type="entry name" value="CB"/>
</dbReference>
<accession>I3YWV1</accession>
<keyword evidence="7 9" id="KW-0233">DNA recombination</keyword>
<dbReference type="InterPro" id="IPR013762">
    <property type="entry name" value="Integrase-like_cat_sf"/>
</dbReference>
<evidence type="ECO:0000313" key="14">
    <source>
        <dbReference type="Proteomes" id="UP000006049"/>
    </source>
</evidence>
<sequence>MGCWVIELFCVRNKKQETRNKKQETRNKKQETRNKKQETRNKKQETRNKKQETRNKKQEMSFQAFTNYLQLEKKFSPHTVIAYLRDLEDFQVFASTEYQYDEILGVNYSIVRSWIVSLVDSGISNRSVNRKISSLKTYYKFLLKTSQIEINPLAKHKALKTSKKIQVPFSEKEIVNVMELLQAENNFEGLRNRLIVELFYSTGIRRAELINLKVNDVSFAQKTIKVLGKRNKERIIPLLPSVLRTINEYLSYRDELEKIVDTDQMFLTKKGIKIYETLVYRIINSYFSKASEKVKKSPHILRHSFATHLLNEGADINAVKELLGHSSLASTQVYTQNSIAKLKEVYKNSHPRN</sequence>
<feature type="active site" evidence="9">
    <location>
        <position position="229"/>
    </location>
</feature>
<feature type="active site" description="O-(3'-phospho-DNA)-tyrosine intermediate" evidence="9">
    <location>
        <position position="334"/>
    </location>
</feature>
<keyword evidence="14" id="KW-1185">Reference proteome</keyword>
<dbReference type="InterPro" id="IPR023009">
    <property type="entry name" value="Tyrosine_recombinase_XerC/XerD"/>
</dbReference>
<proteinExistence type="inferred from homology"/>
<evidence type="ECO:0000256" key="6">
    <source>
        <dbReference type="ARBA" id="ARBA00023125"/>
    </source>
</evidence>
<dbReference type="HOGENOM" id="CLU_027562_9_0_10"/>
<feature type="region of interest" description="Disordered" evidence="10">
    <location>
        <begin position="16"/>
        <end position="57"/>
    </location>
</feature>
<dbReference type="PANTHER" id="PTHR30349:SF77">
    <property type="entry name" value="TYROSINE RECOMBINASE XERC"/>
    <property type="match status" value="1"/>
</dbReference>
<dbReference type="InterPro" id="IPR002104">
    <property type="entry name" value="Integrase_catalytic"/>
</dbReference>
<dbReference type="Pfam" id="PF00589">
    <property type="entry name" value="Phage_integrase"/>
    <property type="match status" value="1"/>
</dbReference>
<feature type="active site" evidence="9">
    <location>
        <position position="302"/>
    </location>
</feature>
<keyword evidence="3 9" id="KW-0132">Cell division</keyword>
<dbReference type="HAMAP" id="MF_01808">
    <property type="entry name" value="Recomb_XerC_XerD"/>
    <property type="match status" value="1"/>
</dbReference>
<reference evidence="13 14" key="1">
    <citation type="submission" date="2012-06" db="EMBL/GenBank/DDBJ databases">
        <title>The complete genome of Aequorivita sublithincola DSM 14238.</title>
        <authorList>
            <consortium name="US DOE Joint Genome Institute (JGI-PGF)"/>
            <person name="Lucas S."/>
            <person name="Copeland A."/>
            <person name="Lapidus A."/>
            <person name="Goodwin L."/>
            <person name="Pitluck S."/>
            <person name="Peters L."/>
            <person name="Munk A.C.C."/>
            <person name="Kyrpides N."/>
            <person name="Mavromatis K."/>
            <person name="Pagani I."/>
            <person name="Ivanova N."/>
            <person name="Ovchinnikova G."/>
            <person name="Zeytun A."/>
            <person name="Detter J.C."/>
            <person name="Han C."/>
            <person name="Land M."/>
            <person name="Hauser L."/>
            <person name="Markowitz V."/>
            <person name="Cheng J.-F."/>
            <person name="Hugenholtz P."/>
            <person name="Woyke T."/>
            <person name="Wu D."/>
            <person name="Tindall B."/>
            <person name="Faehnrich R."/>
            <person name="Brambilla E."/>
            <person name="Klenk H.-P."/>
            <person name="Eisen J.A."/>
        </authorList>
    </citation>
    <scope>NUCLEOTIDE SEQUENCE [LARGE SCALE GENOMIC DNA]</scope>
    <source>
        <strain evidence="14">DSM 14238 / LMG 21431 / ACAM 643 / 9-3</strain>
    </source>
</reference>
<comment type="subcellular location">
    <subcellularLocation>
        <location evidence="1 9">Cytoplasm</location>
    </subcellularLocation>
</comment>
<dbReference type="PROSITE" id="PS51900">
    <property type="entry name" value="CB"/>
    <property type="match status" value="1"/>
</dbReference>
<dbReference type="SUPFAM" id="SSF56349">
    <property type="entry name" value="DNA breaking-rejoining enzymes"/>
    <property type="match status" value="1"/>
</dbReference>
<evidence type="ECO:0000256" key="5">
    <source>
        <dbReference type="ARBA" id="ARBA00022908"/>
    </source>
</evidence>
<feature type="active site" evidence="9">
    <location>
        <position position="325"/>
    </location>
</feature>
<comment type="similarity">
    <text evidence="9">Belongs to the 'phage' integrase family. XerC subfamily.</text>
</comment>
<evidence type="ECO:0000259" key="12">
    <source>
        <dbReference type="PROSITE" id="PS51900"/>
    </source>
</evidence>
<evidence type="ECO:0000256" key="9">
    <source>
        <dbReference type="HAMAP-Rule" id="MF_01808"/>
    </source>
</evidence>
<evidence type="ECO:0000256" key="3">
    <source>
        <dbReference type="ARBA" id="ARBA00022618"/>
    </source>
</evidence>
<dbReference type="GO" id="GO:0003677">
    <property type="term" value="F:DNA binding"/>
    <property type="evidence" value="ECO:0007669"/>
    <property type="project" value="UniProtKB-UniRule"/>
</dbReference>
<comment type="function">
    <text evidence="9">Site-specific tyrosine recombinase, which acts by catalyzing the cutting and rejoining of the recombining DNA molecules. The XerC-XerD complex is essential to convert dimers of the bacterial chromosome into monomers to permit their segregation at cell division. It also contributes to the segregational stability of plasmids.</text>
</comment>
<comment type="subunit">
    <text evidence="9">Forms a cyclic heterotetrameric complex composed of two molecules of XerC and two molecules of XerD.</text>
</comment>
<organism evidence="13 14">
    <name type="scientific">Aequorivita sublithincola (strain DSM 14238 / LMG 21431 / ACAM 643 / 9-3)</name>
    <dbReference type="NCBI Taxonomy" id="746697"/>
    <lineage>
        <taxon>Bacteria</taxon>
        <taxon>Pseudomonadati</taxon>
        <taxon>Bacteroidota</taxon>
        <taxon>Flavobacteriia</taxon>
        <taxon>Flavobacteriales</taxon>
        <taxon>Flavobacteriaceae</taxon>
        <taxon>Aequorivita</taxon>
    </lineage>
</organism>